<dbReference type="Gene3D" id="3.40.640.10">
    <property type="entry name" value="Type I PLP-dependent aspartate aminotransferase-like (Major domain)"/>
    <property type="match status" value="1"/>
</dbReference>
<dbReference type="InterPro" id="IPR027619">
    <property type="entry name" value="C-S_lyase_PatB-like"/>
</dbReference>
<evidence type="ECO:0000256" key="5">
    <source>
        <dbReference type="ARBA" id="ARBA00037974"/>
    </source>
</evidence>
<accession>A0A9D1W6X7</accession>
<dbReference type="NCBIfam" id="TIGR04350">
    <property type="entry name" value="C_S_lyase_PatB"/>
    <property type="match status" value="1"/>
</dbReference>
<reference evidence="7" key="2">
    <citation type="submission" date="2021-04" db="EMBL/GenBank/DDBJ databases">
        <authorList>
            <person name="Gilroy R."/>
        </authorList>
    </citation>
    <scope>NUCLEOTIDE SEQUENCE</scope>
    <source>
        <strain evidence="7">ChiGjej4B4-12881</strain>
    </source>
</reference>
<dbReference type="AlphaFoldDB" id="A0A9D1W6X7"/>
<evidence type="ECO:0000256" key="2">
    <source>
        <dbReference type="ARBA" id="ARBA00012224"/>
    </source>
</evidence>
<dbReference type="SUPFAM" id="SSF53383">
    <property type="entry name" value="PLP-dependent transferases"/>
    <property type="match status" value="1"/>
</dbReference>
<feature type="domain" description="Aminotransferase class I/classII large" evidence="6">
    <location>
        <begin position="36"/>
        <end position="380"/>
    </location>
</feature>
<evidence type="ECO:0000256" key="1">
    <source>
        <dbReference type="ARBA" id="ARBA00001933"/>
    </source>
</evidence>
<name>A0A9D1W6X7_9FIRM</name>
<comment type="similarity">
    <text evidence="5">Belongs to the class-II pyridoxal-phosphate-dependent aminotransferase family. MalY/PatB cystathionine beta-lyase subfamily.</text>
</comment>
<dbReference type="GO" id="GO:0030170">
    <property type="term" value="F:pyridoxal phosphate binding"/>
    <property type="evidence" value="ECO:0007669"/>
    <property type="project" value="InterPro"/>
</dbReference>
<dbReference type="Proteomes" id="UP000886780">
    <property type="component" value="Unassembled WGS sequence"/>
</dbReference>
<keyword evidence="4" id="KW-0456">Lyase</keyword>
<comment type="cofactor">
    <cofactor evidence="1">
        <name>pyridoxal 5'-phosphate</name>
        <dbReference type="ChEBI" id="CHEBI:597326"/>
    </cofactor>
</comment>
<evidence type="ECO:0000256" key="4">
    <source>
        <dbReference type="ARBA" id="ARBA00023239"/>
    </source>
</evidence>
<evidence type="ECO:0000313" key="8">
    <source>
        <dbReference type="Proteomes" id="UP000886780"/>
    </source>
</evidence>
<dbReference type="EMBL" id="DXEU01000162">
    <property type="protein sequence ID" value="HIX52937.1"/>
    <property type="molecule type" value="Genomic_DNA"/>
</dbReference>
<dbReference type="Pfam" id="PF00155">
    <property type="entry name" value="Aminotran_1_2"/>
    <property type="match status" value="1"/>
</dbReference>
<reference evidence="7" key="1">
    <citation type="journal article" date="2021" name="PeerJ">
        <title>Extensive microbial diversity within the chicken gut microbiome revealed by metagenomics and culture.</title>
        <authorList>
            <person name="Gilroy R."/>
            <person name="Ravi A."/>
            <person name="Getino M."/>
            <person name="Pursley I."/>
            <person name="Horton D.L."/>
            <person name="Alikhan N.F."/>
            <person name="Baker D."/>
            <person name="Gharbi K."/>
            <person name="Hall N."/>
            <person name="Watson M."/>
            <person name="Adriaenssens E.M."/>
            <person name="Foster-Nyarko E."/>
            <person name="Jarju S."/>
            <person name="Secka A."/>
            <person name="Antonio M."/>
            <person name="Oren A."/>
            <person name="Chaudhuri R.R."/>
            <person name="La Ragione R."/>
            <person name="Hildebrand F."/>
            <person name="Pallen M.J."/>
        </authorList>
    </citation>
    <scope>NUCLEOTIDE SEQUENCE</scope>
    <source>
        <strain evidence="7">ChiGjej4B4-12881</strain>
    </source>
</reference>
<sequence length="390" mass="44348">MGNYNFDEIIDRRGTDCLKWDSNGSADIHPMWVADMDFAVAPQIREAMQKRLDHPVYGYTFHGEELLNSIVSWVGKRYHWDIQKEWITFSPGVVPALSMSILALTNPGDRVLIMTPVYRPFYNSIRENGRVIINSPLVLGEDGHYSIDFDLLESQIDSRCKILMMCNPHNPAGRVWTREELERLAEIVKRHDLLVISDEIHADFIFSGHQHISIASLDEDMMQRTITAYAPSKTFNLAGLCQSYVVIPNERLRTAYMAMYDALDLGSNVFGMTALTAAYSTAEDWLDELLVYLEANRDYAVDYIRKNIPQIKVCPPDGTYLLWLDCSALGLTEEDLNHFFLDQAKVRMNAGYRFGAQCGSFMRLNIGCPRALLTEGLERIRAAVAGKVQE</sequence>
<dbReference type="InterPro" id="IPR051798">
    <property type="entry name" value="Class-II_PLP-Dep_Aminotrans"/>
</dbReference>
<dbReference type="PANTHER" id="PTHR43525:SF1">
    <property type="entry name" value="PROTEIN MALY"/>
    <property type="match status" value="1"/>
</dbReference>
<proteinExistence type="inferred from homology"/>
<dbReference type="GO" id="GO:0047804">
    <property type="term" value="F:cysteine-S-conjugate beta-lyase activity"/>
    <property type="evidence" value="ECO:0007669"/>
    <property type="project" value="UniProtKB-EC"/>
</dbReference>
<keyword evidence="3" id="KW-0663">Pyridoxal phosphate</keyword>
<evidence type="ECO:0000259" key="6">
    <source>
        <dbReference type="Pfam" id="PF00155"/>
    </source>
</evidence>
<keyword evidence="7" id="KW-0808">Transferase</keyword>
<dbReference type="GO" id="GO:0008483">
    <property type="term" value="F:transaminase activity"/>
    <property type="evidence" value="ECO:0007669"/>
    <property type="project" value="UniProtKB-KW"/>
</dbReference>
<evidence type="ECO:0000256" key="3">
    <source>
        <dbReference type="ARBA" id="ARBA00022898"/>
    </source>
</evidence>
<protein>
    <recommendedName>
        <fullName evidence="2">cysteine-S-conjugate beta-lyase</fullName>
        <ecNumber evidence="2">4.4.1.13</ecNumber>
    </recommendedName>
</protein>
<dbReference type="Gene3D" id="3.90.1150.10">
    <property type="entry name" value="Aspartate Aminotransferase, domain 1"/>
    <property type="match status" value="1"/>
</dbReference>
<dbReference type="InterPro" id="IPR004839">
    <property type="entry name" value="Aminotransferase_I/II_large"/>
</dbReference>
<keyword evidence="7" id="KW-0032">Aminotransferase</keyword>
<dbReference type="PANTHER" id="PTHR43525">
    <property type="entry name" value="PROTEIN MALY"/>
    <property type="match status" value="1"/>
</dbReference>
<dbReference type="CDD" id="cd00609">
    <property type="entry name" value="AAT_like"/>
    <property type="match status" value="1"/>
</dbReference>
<dbReference type="InterPro" id="IPR015421">
    <property type="entry name" value="PyrdxlP-dep_Trfase_major"/>
</dbReference>
<comment type="caution">
    <text evidence="7">The sequence shown here is derived from an EMBL/GenBank/DDBJ whole genome shotgun (WGS) entry which is preliminary data.</text>
</comment>
<organism evidence="7 8">
    <name type="scientific">Candidatus Lachnoclostridium stercoripullorum</name>
    <dbReference type="NCBI Taxonomy" id="2838635"/>
    <lineage>
        <taxon>Bacteria</taxon>
        <taxon>Bacillati</taxon>
        <taxon>Bacillota</taxon>
        <taxon>Clostridia</taxon>
        <taxon>Lachnospirales</taxon>
        <taxon>Lachnospiraceae</taxon>
    </lineage>
</organism>
<gene>
    <name evidence="7" type="ORF">IAA28_09055</name>
</gene>
<dbReference type="InterPro" id="IPR015422">
    <property type="entry name" value="PyrdxlP-dep_Trfase_small"/>
</dbReference>
<dbReference type="EC" id="4.4.1.13" evidence="2"/>
<evidence type="ECO:0000313" key="7">
    <source>
        <dbReference type="EMBL" id="HIX52937.1"/>
    </source>
</evidence>
<dbReference type="InterPro" id="IPR015424">
    <property type="entry name" value="PyrdxlP-dep_Trfase"/>
</dbReference>